<dbReference type="GO" id="GO:0043022">
    <property type="term" value="F:ribosome binding"/>
    <property type="evidence" value="ECO:0007669"/>
    <property type="project" value="InterPro"/>
</dbReference>
<dbReference type="Proteomes" id="UP000243978">
    <property type="component" value="Unassembled WGS sequence"/>
</dbReference>
<gene>
    <name evidence="2" type="ORF">C8N43_1736</name>
</gene>
<keyword evidence="1" id="KW-0472">Membrane</keyword>
<sequence>MARKLAEVTNSNASADDVAAQLDTLRKDVSDLTSLIADLGKAKGGEISDAAKAKVDELHASARERAAAASDQAAALQGQANDFIKNQPAAALGIAAGLGFLVGLMSSRK</sequence>
<dbReference type="EMBL" id="QBKS01000001">
    <property type="protein sequence ID" value="PTX57070.1"/>
    <property type="molecule type" value="Genomic_DNA"/>
</dbReference>
<dbReference type="AlphaFoldDB" id="A0A2T6BLW1"/>
<organism evidence="2 3">
    <name type="scientific">Litoreibacter ponti</name>
    <dbReference type="NCBI Taxonomy" id="1510457"/>
    <lineage>
        <taxon>Bacteria</taxon>
        <taxon>Pseudomonadati</taxon>
        <taxon>Pseudomonadota</taxon>
        <taxon>Alphaproteobacteria</taxon>
        <taxon>Rhodobacterales</taxon>
        <taxon>Roseobacteraceae</taxon>
        <taxon>Litoreibacter</taxon>
    </lineage>
</organism>
<dbReference type="OrthoDB" id="8373403at2"/>
<accession>A0A2T6BLW1</accession>
<name>A0A2T6BLW1_9RHOB</name>
<dbReference type="RefSeq" id="WP_107845200.1">
    <property type="nucleotide sequence ID" value="NZ_QBKS01000001.1"/>
</dbReference>
<dbReference type="PANTHER" id="PTHR35893:SF3">
    <property type="entry name" value="INNER MEMBRANE PROTEIN"/>
    <property type="match status" value="1"/>
</dbReference>
<evidence type="ECO:0000313" key="3">
    <source>
        <dbReference type="Proteomes" id="UP000243978"/>
    </source>
</evidence>
<dbReference type="PANTHER" id="PTHR35893">
    <property type="entry name" value="INNER MEMBRANE PROTEIN-RELATED"/>
    <property type="match status" value="1"/>
</dbReference>
<dbReference type="InterPro" id="IPR010279">
    <property type="entry name" value="YqjD/ElaB"/>
</dbReference>
<reference evidence="2 3" key="1">
    <citation type="submission" date="2018-04" db="EMBL/GenBank/DDBJ databases">
        <title>Genomic Encyclopedia of Archaeal and Bacterial Type Strains, Phase II (KMG-II): from individual species to whole genera.</title>
        <authorList>
            <person name="Goeker M."/>
        </authorList>
    </citation>
    <scope>NUCLEOTIDE SEQUENCE [LARGE SCALE GENOMIC DNA]</scope>
    <source>
        <strain evidence="2 3">DSM 100977</strain>
    </source>
</reference>
<proteinExistence type="predicted"/>
<evidence type="ECO:0000313" key="2">
    <source>
        <dbReference type="EMBL" id="PTX57070.1"/>
    </source>
</evidence>
<keyword evidence="1" id="KW-0812">Transmembrane</keyword>
<comment type="caution">
    <text evidence="2">The sequence shown here is derived from an EMBL/GenBank/DDBJ whole genome shotgun (WGS) entry which is preliminary data.</text>
</comment>
<keyword evidence="1" id="KW-1133">Transmembrane helix</keyword>
<protein>
    <submittedName>
        <fullName evidence="2">ElaB/YqjD/DUF883 family membrane-anchored ribosome-binding protein</fullName>
    </submittedName>
</protein>
<feature type="transmembrane region" description="Helical" evidence="1">
    <location>
        <begin position="89"/>
        <end position="107"/>
    </location>
</feature>
<keyword evidence="3" id="KW-1185">Reference proteome</keyword>
<evidence type="ECO:0000256" key="1">
    <source>
        <dbReference type="SAM" id="Phobius"/>
    </source>
</evidence>